<evidence type="ECO:0000259" key="2">
    <source>
        <dbReference type="Pfam" id="PF18197"/>
    </source>
</evidence>
<dbReference type="EMBL" id="CP017839">
    <property type="protein sequence ID" value="APA99864.1"/>
    <property type="molecule type" value="Genomic_DNA"/>
</dbReference>
<organism evidence="4 5">
    <name type="scientific">Nocardia seriolae</name>
    <dbReference type="NCBI Taxonomy" id="37332"/>
    <lineage>
        <taxon>Bacteria</taxon>
        <taxon>Bacillati</taxon>
        <taxon>Actinomycetota</taxon>
        <taxon>Actinomycetes</taxon>
        <taxon>Mycobacteriales</taxon>
        <taxon>Nocardiaceae</taxon>
        <taxon>Nocardia</taxon>
    </lineage>
</organism>
<accession>A0A0B8N8I0</accession>
<evidence type="ECO:0000313" key="6">
    <source>
        <dbReference type="Proteomes" id="UP000180166"/>
    </source>
</evidence>
<dbReference type="Proteomes" id="UP000037179">
    <property type="component" value="Unassembled WGS sequence"/>
</dbReference>
<dbReference type="EMBL" id="BBYQ01000075">
    <property type="protein sequence ID" value="GAP30224.1"/>
    <property type="molecule type" value="Genomic_DNA"/>
</dbReference>
<reference evidence="4 5" key="2">
    <citation type="journal article" date="2016" name="Genome Announc.">
        <title>Draft Genome Sequence of Erythromycin- and Oxytetracycline-Sensitive Nocardia seriolae Strain U-1 (NBRC 110359).</title>
        <authorList>
            <person name="Imajoh M."/>
            <person name="Sukeda M."/>
            <person name="Shimizu M."/>
            <person name="Yamane J."/>
            <person name="Ohnishi K."/>
            <person name="Oshima S."/>
        </authorList>
    </citation>
    <scope>NUCLEOTIDE SEQUENCE [LARGE SCALE GENOMIC DNA]</scope>
    <source>
        <strain evidence="4 5">U-1</strain>
    </source>
</reference>
<gene>
    <name evidence="3" type="ORF">NS506_05828</name>
    <name evidence="4" type="ORF">NSK11_contig00075-0020</name>
</gene>
<dbReference type="CDD" id="cd11669">
    <property type="entry name" value="TTHB210-like"/>
    <property type="match status" value="1"/>
</dbReference>
<dbReference type="PROSITE" id="PS51257">
    <property type="entry name" value="PROKAR_LIPOPROTEIN"/>
    <property type="match status" value="1"/>
</dbReference>
<sequence length="268" mass="28640">MDVSPRLRSAVKLGAALAASAALAVACSSSKPADRSGTFEGTAQQLGNGQVSTFVQLDRDGNPVALGLHLTRAALEGLPTADPGPHQPLTLELAFPAQAGATDFDHVMLNWNAQGHDPMALFGVPHFDFHFFMIDTAAQQAIDPADPGFATAAANAPAAQYVPQDYRQVPDSAVPYMGVHWADGSTPLVPGQFQFTRILINGSWNGKYTFVEPMVTRDYLLSKPDVSQDVKQPKAFQTSGYFPTHYELRTGADSYTVALTGLTHHDAS</sequence>
<reference evidence="3 6" key="3">
    <citation type="submission" date="2016-10" db="EMBL/GenBank/DDBJ databases">
        <title>Genome sequence of Nocardia seriolae strain EM150506, isolated from Anguila japonica.</title>
        <authorList>
            <person name="Han H.-J."/>
        </authorList>
    </citation>
    <scope>NUCLEOTIDE SEQUENCE [LARGE SCALE GENOMIC DNA]</scope>
    <source>
        <strain evidence="3 6">EM150506</strain>
    </source>
</reference>
<dbReference type="InterPro" id="IPR040832">
    <property type="entry name" value="TTHB210-like_dom"/>
</dbReference>
<dbReference type="Pfam" id="PF18197">
    <property type="entry name" value="TTHB210-like"/>
    <property type="match status" value="1"/>
</dbReference>
<proteinExistence type="predicted"/>
<dbReference type="Proteomes" id="UP000180166">
    <property type="component" value="Chromosome"/>
</dbReference>
<feature type="chain" id="PRO_5014509407" description="TTHB210-like domain-containing protein" evidence="1">
    <location>
        <begin position="25"/>
        <end position="268"/>
    </location>
</feature>
<evidence type="ECO:0000313" key="3">
    <source>
        <dbReference type="EMBL" id="APA99864.1"/>
    </source>
</evidence>
<dbReference type="OrthoDB" id="2867208at2"/>
<name>A0A0B8N8I0_9NOCA</name>
<evidence type="ECO:0000313" key="4">
    <source>
        <dbReference type="EMBL" id="GAP30224.1"/>
    </source>
</evidence>
<feature type="signal peptide" evidence="1">
    <location>
        <begin position="1"/>
        <end position="24"/>
    </location>
</feature>
<evidence type="ECO:0000256" key="1">
    <source>
        <dbReference type="SAM" id="SignalP"/>
    </source>
</evidence>
<protein>
    <recommendedName>
        <fullName evidence="2">TTHB210-like domain-containing protein</fullName>
    </recommendedName>
</protein>
<dbReference type="AlphaFoldDB" id="A0A0B8N8I0"/>
<evidence type="ECO:0000313" key="5">
    <source>
        <dbReference type="Proteomes" id="UP000037179"/>
    </source>
</evidence>
<dbReference type="KEGG" id="nsr:NS506_05828"/>
<keyword evidence="5" id="KW-1185">Reference proteome</keyword>
<keyword evidence="1" id="KW-0732">Signal</keyword>
<dbReference type="RefSeq" id="WP_045438247.1">
    <property type="nucleotide sequence ID" value="NZ_AP017900.1"/>
</dbReference>
<feature type="domain" description="TTHB210-like" evidence="2">
    <location>
        <begin position="58"/>
        <end position="111"/>
    </location>
</feature>
<dbReference type="GeneID" id="93376330"/>
<dbReference type="InterPro" id="IPR033786">
    <property type="entry name" value="TTHB210-like"/>
</dbReference>
<reference evidence="5" key="1">
    <citation type="submission" date="2015-07" db="EMBL/GenBank/DDBJ databases">
        <title>Nocardia seriolae U-1 whole genome shotgun sequence.</title>
        <authorList>
            <person name="Imajoh M."/>
            <person name="Fukumoto Y."/>
            <person name="Sukeda M."/>
            <person name="Yamane J."/>
            <person name="Yamasaki K."/>
            <person name="Shimizu M."/>
            <person name="Ohnishi K."/>
            <person name="Oshima S."/>
        </authorList>
    </citation>
    <scope>NUCLEOTIDE SEQUENCE [LARGE SCALE GENOMIC DNA]</scope>
    <source>
        <strain evidence="5">U-1</strain>
    </source>
</reference>